<dbReference type="AlphaFoldDB" id="A0A6C0FFL0"/>
<name>A0A6C0FFL0_9ZZZZ</name>
<sequence>MVYFVSKENQNLLWNVIHNNSTIQIFLKNMSTDDKNHWFRSIIEHFYKKYGPVDLSFYQLKTINKEVIIYIIQYVQKQNNQIQNQSLSDNFQQIQTPAYEKNNREEEYISQFEMRQKEYNQMLEKKAPDEINFSENIEKDTPIQDMKALMKKHIEERDMDISWQNQNPKLTINEEQVSLETNTIDEIKHQIKNEKRKISWEDEIDYHEKYITLKENYSMLYEDYLQMKMNKII</sequence>
<protein>
    <submittedName>
        <fullName evidence="1">Uncharacterized protein</fullName>
    </submittedName>
</protein>
<dbReference type="EMBL" id="MN738821">
    <property type="protein sequence ID" value="QHT37865.1"/>
    <property type="molecule type" value="Genomic_DNA"/>
</dbReference>
<proteinExistence type="predicted"/>
<organism evidence="1">
    <name type="scientific">viral metagenome</name>
    <dbReference type="NCBI Taxonomy" id="1070528"/>
    <lineage>
        <taxon>unclassified sequences</taxon>
        <taxon>metagenomes</taxon>
        <taxon>organismal metagenomes</taxon>
    </lineage>
</organism>
<reference evidence="1" key="1">
    <citation type="journal article" date="2020" name="Nature">
        <title>Giant virus diversity and host interactions through global metagenomics.</title>
        <authorList>
            <person name="Schulz F."/>
            <person name="Roux S."/>
            <person name="Paez-Espino D."/>
            <person name="Jungbluth S."/>
            <person name="Walsh D.A."/>
            <person name="Denef V.J."/>
            <person name="McMahon K.D."/>
            <person name="Konstantinidis K.T."/>
            <person name="Eloe-Fadrosh E.A."/>
            <person name="Kyrpides N.C."/>
            <person name="Woyke T."/>
        </authorList>
    </citation>
    <scope>NUCLEOTIDE SEQUENCE</scope>
    <source>
        <strain evidence="1">GVMAG-S-ERX556049-19</strain>
    </source>
</reference>
<accession>A0A6C0FFL0</accession>
<evidence type="ECO:0000313" key="1">
    <source>
        <dbReference type="EMBL" id="QHT37865.1"/>
    </source>
</evidence>